<evidence type="ECO:0000259" key="7">
    <source>
        <dbReference type="Pfam" id="PF13839"/>
    </source>
</evidence>
<evidence type="ECO:0000259" key="8">
    <source>
        <dbReference type="Pfam" id="PF14416"/>
    </source>
</evidence>
<dbReference type="InterPro" id="IPR029962">
    <property type="entry name" value="TBL"/>
</dbReference>
<dbReference type="InterPro" id="IPR025846">
    <property type="entry name" value="TBL_N"/>
</dbReference>
<evidence type="ECO:0000256" key="4">
    <source>
        <dbReference type="ARBA" id="ARBA00022968"/>
    </source>
</evidence>
<evidence type="ECO:0000256" key="3">
    <source>
        <dbReference type="ARBA" id="ARBA00022692"/>
    </source>
</evidence>
<dbReference type="Pfam" id="PF13839">
    <property type="entry name" value="PC-Esterase"/>
    <property type="match status" value="1"/>
</dbReference>
<evidence type="ECO:0000256" key="2">
    <source>
        <dbReference type="ARBA" id="ARBA00007727"/>
    </source>
</evidence>
<evidence type="ECO:0000313" key="9">
    <source>
        <dbReference type="EMBL" id="KAD5318399.1"/>
    </source>
</evidence>
<dbReference type="Pfam" id="PF14416">
    <property type="entry name" value="PMR5N"/>
    <property type="match status" value="1"/>
</dbReference>
<organism evidence="9 10">
    <name type="scientific">Mikania micrantha</name>
    <name type="common">bitter vine</name>
    <dbReference type="NCBI Taxonomy" id="192012"/>
    <lineage>
        <taxon>Eukaryota</taxon>
        <taxon>Viridiplantae</taxon>
        <taxon>Streptophyta</taxon>
        <taxon>Embryophyta</taxon>
        <taxon>Tracheophyta</taxon>
        <taxon>Spermatophyta</taxon>
        <taxon>Magnoliopsida</taxon>
        <taxon>eudicotyledons</taxon>
        <taxon>Gunneridae</taxon>
        <taxon>Pentapetalae</taxon>
        <taxon>asterids</taxon>
        <taxon>campanulids</taxon>
        <taxon>Asterales</taxon>
        <taxon>Asteraceae</taxon>
        <taxon>Asteroideae</taxon>
        <taxon>Heliantheae alliance</taxon>
        <taxon>Eupatorieae</taxon>
        <taxon>Mikania</taxon>
    </lineage>
</organism>
<dbReference type="GO" id="GO:0005794">
    <property type="term" value="C:Golgi apparatus"/>
    <property type="evidence" value="ECO:0007669"/>
    <property type="project" value="TreeGrafter"/>
</dbReference>
<evidence type="ECO:0000313" key="10">
    <source>
        <dbReference type="Proteomes" id="UP000326396"/>
    </source>
</evidence>
<reference evidence="9 10" key="1">
    <citation type="submission" date="2019-05" db="EMBL/GenBank/DDBJ databases">
        <title>Mikania micrantha, genome provides insights into the molecular mechanism of rapid growth.</title>
        <authorList>
            <person name="Liu B."/>
        </authorList>
    </citation>
    <scope>NUCLEOTIDE SEQUENCE [LARGE SCALE GENOMIC DNA]</scope>
    <source>
        <strain evidence="9">NLD-2019</strain>
        <tissue evidence="9">Leaf</tissue>
    </source>
</reference>
<dbReference type="InterPro" id="IPR026057">
    <property type="entry name" value="TBL_C"/>
</dbReference>
<gene>
    <name evidence="9" type="ORF">E3N88_18345</name>
</gene>
<evidence type="ECO:0000256" key="5">
    <source>
        <dbReference type="ARBA" id="ARBA00022989"/>
    </source>
</evidence>
<evidence type="ECO:0000256" key="1">
    <source>
        <dbReference type="ARBA" id="ARBA00004167"/>
    </source>
</evidence>
<sequence>MATKMPSKLLTWLIISTCALTFFYSQLLSYSKAPSSPQPVPCNLFAGKWVIGPNRRRPIYDESCPFHRNAWNCLRNQRDNMELINSWRWVPEDCELNEIDPVEFMGVMRNKRIGFVGDSLNENFLVSLLCILRVADAGAKKWKRKGAWRGAYFPKFNVTVAYHRAVLLARFDEWLPKQSDRDEVKIVHRVDVDIPAKEWGDIGGFYDILIFNTGHWWGYDKFPKESPLAFYEGGKPIVPPPDILDGLQIVLKNMAAYIQREFPTTLKLWRLQSPRHFHGGDWNQNGSCLFDKPLKNSEDIYMVVISEQIDLWFDPSNNGVNKEARVINQLIVKALQDTDIELLDLTRLSEFRADAHPAIWLGKKDAVAVWGQDCMHWCLPGVPDTWVNILWQHVRFRLGVTAS</sequence>
<dbReference type="OrthoDB" id="1713585at2759"/>
<dbReference type="PANTHER" id="PTHR32285">
    <property type="entry name" value="PROTEIN TRICHOME BIREFRINGENCE-LIKE 9-RELATED"/>
    <property type="match status" value="1"/>
</dbReference>
<evidence type="ECO:0000256" key="6">
    <source>
        <dbReference type="ARBA" id="ARBA00023136"/>
    </source>
</evidence>
<dbReference type="GO" id="GO:0016413">
    <property type="term" value="F:O-acetyltransferase activity"/>
    <property type="evidence" value="ECO:0007669"/>
    <property type="project" value="InterPro"/>
</dbReference>
<keyword evidence="3" id="KW-0812">Transmembrane</keyword>
<keyword evidence="6" id="KW-0472">Membrane</keyword>
<keyword evidence="4" id="KW-0735">Signal-anchor</keyword>
<protein>
    <submittedName>
        <fullName evidence="9">Uncharacterized protein</fullName>
    </submittedName>
</protein>
<proteinExistence type="inferred from homology"/>
<dbReference type="PANTHER" id="PTHR32285:SF23">
    <property type="entry name" value="PROTEIN TRICHOME BIREFRINGENCE-LIKE 12"/>
    <property type="match status" value="1"/>
</dbReference>
<comment type="similarity">
    <text evidence="2">Belongs to the PC-esterase family. TBL subfamily.</text>
</comment>
<dbReference type="EMBL" id="SZYD01000009">
    <property type="protein sequence ID" value="KAD5318399.1"/>
    <property type="molecule type" value="Genomic_DNA"/>
</dbReference>
<keyword evidence="5" id="KW-1133">Transmembrane helix</keyword>
<keyword evidence="10" id="KW-1185">Reference proteome</keyword>
<dbReference type="Proteomes" id="UP000326396">
    <property type="component" value="Linkage Group LG17"/>
</dbReference>
<feature type="domain" description="Trichome birefringence-like C-terminal" evidence="7">
    <location>
        <begin position="97"/>
        <end position="392"/>
    </location>
</feature>
<comment type="subcellular location">
    <subcellularLocation>
        <location evidence="1">Membrane</location>
        <topology evidence="1">Single-pass membrane protein</topology>
    </subcellularLocation>
</comment>
<feature type="domain" description="Trichome birefringence-like N-terminal" evidence="8">
    <location>
        <begin position="42"/>
        <end position="95"/>
    </location>
</feature>
<name>A0A5N6NVU3_9ASTR</name>
<comment type="caution">
    <text evidence="9">The sequence shown here is derived from an EMBL/GenBank/DDBJ whole genome shotgun (WGS) entry which is preliminary data.</text>
</comment>
<dbReference type="GO" id="GO:0016020">
    <property type="term" value="C:membrane"/>
    <property type="evidence" value="ECO:0007669"/>
    <property type="project" value="UniProtKB-SubCell"/>
</dbReference>
<accession>A0A5N6NVU3</accession>
<dbReference type="AlphaFoldDB" id="A0A5N6NVU3"/>